<dbReference type="InterPro" id="IPR034122">
    <property type="entry name" value="Retropepsin-like_bacterial"/>
</dbReference>
<reference evidence="3" key="1">
    <citation type="journal article" date="2019" name="Int. J. Syst. Evol. Microbiol.">
        <title>The Global Catalogue of Microorganisms (GCM) 10K type strain sequencing project: providing services to taxonomists for standard genome sequencing and annotation.</title>
        <authorList>
            <consortium name="The Broad Institute Genomics Platform"/>
            <consortium name="The Broad Institute Genome Sequencing Center for Infectious Disease"/>
            <person name="Wu L."/>
            <person name="Ma J."/>
        </authorList>
    </citation>
    <scope>NUCLEOTIDE SEQUENCE [LARGE SCALE GENOMIC DNA]</scope>
    <source>
        <strain evidence="3">CECT 8531</strain>
    </source>
</reference>
<dbReference type="InterPro" id="IPR001969">
    <property type="entry name" value="Aspartic_peptidase_AS"/>
</dbReference>
<dbReference type="PROSITE" id="PS00141">
    <property type="entry name" value="ASP_PROTEASE"/>
    <property type="match status" value="1"/>
</dbReference>
<keyword evidence="3" id="KW-1185">Reference proteome</keyword>
<protein>
    <submittedName>
        <fullName evidence="2">Aspartyl protease family protein</fullName>
    </submittedName>
</protein>
<dbReference type="EMBL" id="JBHSDH010000013">
    <property type="protein sequence ID" value="MFC4293148.1"/>
    <property type="molecule type" value="Genomic_DNA"/>
</dbReference>
<dbReference type="RefSeq" id="WP_381424437.1">
    <property type="nucleotide sequence ID" value="NZ_JBHSDH010000013.1"/>
</dbReference>
<evidence type="ECO:0000256" key="1">
    <source>
        <dbReference type="SAM" id="SignalP"/>
    </source>
</evidence>
<dbReference type="Gene3D" id="2.40.70.10">
    <property type="entry name" value="Acid Proteases"/>
    <property type="match status" value="2"/>
</dbReference>
<dbReference type="CDD" id="cd05483">
    <property type="entry name" value="retropepsin_like_bacteria"/>
    <property type="match status" value="1"/>
</dbReference>
<name>A0ABV8RIC3_9SPHN</name>
<gene>
    <name evidence="2" type="ORF">ACFOWX_12045</name>
</gene>
<evidence type="ECO:0000313" key="3">
    <source>
        <dbReference type="Proteomes" id="UP001595887"/>
    </source>
</evidence>
<evidence type="ECO:0000313" key="2">
    <source>
        <dbReference type="EMBL" id="MFC4293148.1"/>
    </source>
</evidence>
<comment type="caution">
    <text evidence="2">The sequence shown here is derived from an EMBL/GenBank/DDBJ whole genome shotgun (WGS) entry which is preliminary data.</text>
</comment>
<dbReference type="SUPFAM" id="SSF50630">
    <property type="entry name" value="Acid proteases"/>
    <property type="match status" value="2"/>
</dbReference>
<dbReference type="InterPro" id="IPR021109">
    <property type="entry name" value="Peptidase_aspartic_dom_sf"/>
</dbReference>
<proteinExistence type="predicted"/>
<keyword evidence="2" id="KW-0645">Protease</keyword>
<dbReference type="GO" id="GO:0006508">
    <property type="term" value="P:proteolysis"/>
    <property type="evidence" value="ECO:0007669"/>
    <property type="project" value="UniProtKB-KW"/>
</dbReference>
<feature type="chain" id="PRO_5047342417" evidence="1">
    <location>
        <begin position="32"/>
        <end position="339"/>
    </location>
</feature>
<keyword evidence="2" id="KW-0378">Hydrolase</keyword>
<dbReference type="Pfam" id="PF13650">
    <property type="entry name" value="Asp_protease_2"/>
    <property type="match status" value="2"/>
</dbReference>
<keyword evidence="1" id="KW-0732">Signal</keyword>
<dbReference type="GO" id="GO:0008233">
    <property type="term" value="F:peptidase activity"/>
    <property type="evidence" value="ECO:0007669"/>
    <property type="project" value="UniProtKB-KW"/>
</dbReference>
<organism evidence="2 3">
    <name type="scientific">Sphingorhabdus arenilitoris</name>
    <dbReference type="NCBI Taxonomy" id="1490041"/>
    <lineage>
        <taxon>Bacteria</taxon>
        <taxon>Pseudomonadati</taxon>
        <taxon>Pseudomonadota</taxon>
        <taxon>Alphaproteobacteria</taxon>
        <taxon>Sphingomonadales</taxon>
        <taxon>Sphingomonadaceae</taxon>
        <taxon>Sphingorhabdus</taxon>
    </lineage>
</organism>
<dbReference type="Proteomes" id="UP001595887">
    <property type="component" value="Unassembled WGS sequence"/>
</dbReference>
<accession>A0ABV8RIC3</accession>
<feature type="signal peptide" evidence="1">
    <location>
        <begin position="1"/>
        <end position="31"/>
    </location>
</feature>
<sequence length="339" mass="37019">MRSFDRICRAINVTAGIAGIAAFFTPLPAAAADLPAEVPSETADNSNLPALVPVLQDFTVDRTNRLTVPVTINDGKSFPFIVDTGSERTVISQELAEYLNLDTGDMLRLATVSGPATVNSYLIDKLTTATISMESVEAPGLKRQNLGAHGLLGIDSLEENKIFLDFKKGEMQVLPSEKRRGSTKLERGMIVVTARRKAGRMILSNALVNGAKVDIIIDTGAQSSMGNYKLRDLLRRRDRKGDYQDVAMKSVIGDVMTGQFTQIRSIEIGGVKIMDLPITFSENYAMKTLGLENKPAIFLGMDALGLFDKVVIDFTNRRISFELPKGSSADNFRRLAAVR</sequence>